<evidence type="ECO:0000259" key="2">
    <source>
        <dbReference type="Pfam" id="PF16220"/>
    </source>
</evidence>
<dbReference type="KEGG" id="rpa:TX73_006925"/>
<evidence type="ECO:0000313" key="4">
    <source>
        <dbReference type="Proteomes" id="UP000001426"/>
    </source>
</evidence>
<proteinExistence type="predicted"/>
<dbReference type="GO" id="GO:0016989">
    <property type="term" value="F:sigma factor antagonist activity"/>
    <property type="evidence" value="ECO:0007669"/>
    <property type="project" value="TreeGrafter"/>
</dbReference>
<evidence type="ECO:0000313" key="3">
    <source>
        <dbReference type="EMBL" id="WCL91483.1"/>
    </source>
</evidence>
<keyword evidence="4" id="KW-1185">Reference proteome</keyword>
<dbReference type="Pfam" id="PF16220">
    <property type="entry name" value="DUF4880"/>
    <property type="match status" value="1"/>
</dbReference>
<dbReference type="Proteomes" id="UP000001426">
    <property type="component" value="Chromosome"/>
</dbReference>
<dbReference type="EMBL" id="CP116810">
    <property type="protein sequence ID" value="WCL91483.1"/>
    <property type="molecule type" value="Genomic_DNA"/>
</dbReference>
<feature type="domain" description="FecR N-terminal" evidence="2">
    <location>
        <begin position="15"/>
        <end position="56"/>
    </location>
</feature>
<dbReference type="AlphaFoldDB" id="A0AAF0BPI9"/>
<dbReference type="InterPro" id="IPR012373">
    <property type="entry name" value="Ferrdict_sens_TM"/>
</dbReference>
<dbReference type="PANTHER" id="PTHR30273:SF2">
    <property type="entry name" value="PROTEIN FECR"/>
    <property type="match status" value="1"/>
</dbReference>
<dbReference type="InterPro" id="IPR006860">
    <property type="entry name" value="FecR"/>
</dbReference>
<dbReference type="PIRSF" id="PIRSF018266">
    <property type="entry name" value="FecR"/>
    <property type="match status" value="1"/>
</dbReference>
<dbReference type="Gene3D" id="2.60.120.1440">
    <property type="match status" value="1"/>
</dbReference>
<protein>
    <submittedName>
        <fullName evidence="3">FecR domain-containing protein</fullName>
    </submittedName>
</protein>
<dbReference type="PANTHER" id="PTHR30273">
    <property type="entry name" value="PERIPLASMIC SIGNAL SENSOR AND SIGMA FACTOR ACTIVATOR FECR-RELATED"/>
    <property type="match status" value="1"/>
</dbReference>
<dbReference type="InterPro" id="IPR032623">
    <property type="entry name" value="FecR_N"/>
</dbReference>
<accession>A0AAF0BPI9</accession>
<sequence length="328" mass="35141">MSAADEMPEFDAVQRQALAWVIRLHSGEATSDDAAALALWRKRSAEHEAAFREAVHLWRTFGAATRELIGSEHAAAISLASPRAAVSRRLLLGGALAAAASLGGVYAAVHPPLGLWPSLEELAADYRTGKGERRKIEVAGDIGLTLNTQTSLSLRSTSAAPRIELISGEAALDVARDNAPVVVDAGGGRIAALRARLNIRCIDGEVQVACFAGDVEVAWKDRKVQLTAAQQSTYSDASGLVPASPFDLEQEQAWQRGLLLVHDWPVARLVSEINRYRPGRIVIMDSQLGRRMISGTFNLDHLDDFIAQARGLFGATARTLPGGIVLLS</sequence>
<gene>
    <name evidence="3" type="ORF">TX73_006925</name>
</gene>
<feature type="domain" description="FecR protein" evidence="1">
    <location>
        <begin position="125"/>
        <end position="216"/>
    </location>
</feature>
<name>A0AAF0BPI9_RHOPA</name>
<dbReference type="Pfam" id="PF04773">
    <property type="entry name" value="FecR"/>
    <property type="match status" value="1"/>
</dbReference>
<dbReference type="RefSeq" id="WP_234803348.1">
    <property type="nucleotide sequence ID" value="NZ_CP116810.1"/>
</dbReference>
<dbReference type="GeneID" id="66892373"/>
<evidence type="ECO:0000259" key="1">
    <source>
        <dbReference type="Pfam" id="PF04773"/>
    </source>
</evidence>
<organism evidence="3 4">
    <name type="scientific">Rhodopseudomonas palustris (strain ATCC BAA-98 / CGA009)</name>
    <dbReference type="NCBI Taxonomy" id="258594"/>
    <lineage>
        <taxon>Bacteria</taxon>
        <taxon>Pseudomonadati</taxon>
        <taxon>Pseudomonadota</taxon>
        <taxon>Alphaproteobacteria</taxon>
        <taxon>Hyphomicrobiales</taxon>
        <taxon>Nitrobacteraceae</taxon>
        <taxon>Rhodopseudomonas</taxon>
    </lineage>
</organism>
<reference evidence="3 4" key="1">
    <citation type="journal article" date="2004" name="Nat. Biotechnol.">
        <title>Complete genome sequence of the metabolically versatile photosynthetic bacterium Rhodopseudomonas palustris.</title>
        <authorList>
            <person name="Larimer F.W."/>
            <person name="Chain P."/>
            <person name="Hauser L."/>
            <person name="Lamerdin J."/>
            <person name="Malfatti S."/>
            <person name="Do L."/>
            <person name="Land M.L."/>
            <person name="Pelletier D.A."/>
            <person name="Beatty J.T."/>
            <person name="Lang A.S."/>
            <person name="Tabita F.R."/>
            <person name="Gibson J.L."/>
            <person name="Hanson T.E."/>
            <person name="Bobst C."/>
            <person name="Torres J.L."/>
            <person name="Peres C."/>
            <person name="Harrison F.H."/>
            <person name="Gibson J."/>
            <person name="Harwood C.S."/>
        </authorList>
    </citation>
    <scope>NUCLEOTIDE SEQUENCE [LARGE SCALE GENOMIC DNA]</scope>
    <source>
        <strain evidence="4">ATCC BAA-98 / CGA009</strain>
    </source>
</reference>